<keyword evidence="2" id="KW-0732">Signal</keyword>
<feature type="region of interest" description="Disordered" evidence="1">
    <location>
        <begin position="149"/>
        <end position="168"/>
    </location>
</feature>
<accession>A0A9P4XY73</accession>
<organism evidence="3 4">
    <name type="scientific">Cryphonectria parasitica (strain ATCC 38755 / EP155)</name>
    <dbReference type="NCBI Taxonomy" id="660469"/>
    <lineage>
        <taxon>Eukaryota</taxon>
        <taxon>Fungi</taxon>
        <taxon>Dikarya</taxon>
        <taxon>Ascomycota</taxon>
        <taxon>Pezizomycotina</taxon>
        <taxon>Sordariomycetes</taxon>
        <taxon>Sordariomycetidae</taxon>
        <taxon>Diaporthales</taxon>
        <taxon>Cryphonectriaceae</taxon>
        <taxon>Cryphonectria-Endothia species complex</taxon>
        <taxon>Cryphonectria</taxon>
    </lineage>
</organism>
<dbReference type="GeneID" id="63842787"/>
<proteinExistence type="predicted"/>
<dbReference type="AlphaFoldDB" id="A0A9P4XY73"/>
<evidence type="ECO:0000313" key="3">
    <source>
        <dbReference type="EMBL" id="KAF3763183.1"/>
    </source>
</evidence>
<sequence>MPSPTATLTLLSAISYAVAFTPLAARRNPEFHRRDDPIVSTVSYSSSSISKGDLDTAEANMLDWCAASRPSTTIGQGDTWKGEWGDGATSGDHEEASGANVKYWICDTAENGKITLGDCSSEFKYKADQMNAKVDAQCGAASGGWVDFSDNTSFGRDPEGKGFPEDYE</sequence>
<feature type="signal peptide" evidence="2">
    <location>
        <begin position="1"/>
        <end position="19"/>
    </location>
</feature>
<keyword evidence="4" id="KW-1185">Reference proteome</keyword>
<dbReference type="Proteomes" id="UP000803844">
    <property type="component" value="Unassembled WGS sequence"/>
</dbReference>
<dbReference type="RefSeq" id="XP_040774144.1">
    <property type="nucleotide sequence ID" value="XM_040925658.1"/>
</dbReference>
<evidence type="ECO:0000256" key="1">
    <source>
        <dbReference type="SAM" id="MobiDB-lite"/>
    </source>
</evidence>
<feature type="chain" id="PRO_5040451227" evidence="2">
    <location>
        <begin position="20"/>
        <end position="168"/>
    </location>
</feature>
<feature type="compositionally biased region" description="Basic and acidic residues" evidence="1">
    <location>
        <begin position="156"/>
        <end position="168"/>
    </location>
</feature>
<gene>
    <name evidence="3" type="ORF">M406DRAFT_73810</name>
</gene>
<dbReference type="EMBL" id="MU032349">
    <property type="protein sequence ID" value="KAF3763183.1"/>
    <property type="molecule type" value="Genomic_DNA"/>
</dbReference>
<name>A0A9P4XY73_CRYP1</name>
<protein>
    <submittedName>
        <fullName evidence="3">Uncharacterized protein</fullName>
    </submittedName>
</protein>
<evidence type="ECO:0000256" key="2">
    <source>
        <dbReference type="SAM" id="SignalP"/>
    </source>
</evidence>
<comment type="caution">
    <text evidence="3">The sequence shown here is derived from an EMBL/GenBank/DDBJ whole genome shotgun (WGS) entry which is preliminary data.</text>
</comment>
<reference evidence="3" key="1">
    <citation type="journal article" date="2020" name="Phytopathology">
        <title>Genome sequence of the chestnut blight fungus Cryphonectria parasitica EP155: A fundamental resource for an archetypical invasive plant pathogen.</title>
        <authorList>
            <person name="Crouch J.A."/>
            <person name="Dawe A."/>
            <person name="Aerts A."/>
            <person name="Barry K."/>
            <person name="Churchill A.C.L."/>
            <person name="Grimwood J."/>
            <person name="Hillman B."/>
            <person name="Milgroom M.G."/>
            <person name="Pangilinan J."/>
            <person name="Smith M."/>
            <person name="Salamov A."/>
            <person name="Schmutz J."/>
            <person name="Yadav J."/>
            <person name="Grigoriev I.V."/>
            <person name="Nuss D."/>
        </authorList>
    </citation>
    <scope>NUCLEOTIDE SEQUENCE</scope>
    <source>
        <strain evidence="3">EP155</strain>
    </source>
</reference>
<evidence type="ECO:0000313" key="4">
    <source>
        <dbReference type="Proteomes" id="UP000803844"/>
    </source>
</evidence>